<evidence type="ECO:0000256" key="7">
    <source>
        <dbReference type="ARBA" id="ARBA00022837"/>
    </source>
</evidence>
<dbReference type="GO" id="GO:0009738">
    <property type="term" value="P:abscisic acid-activated signaling pathway"/>
    <property type="evidence" value="ECO:0007669"/>
    <property type="project" value="UniProtKB-KW"/>
</dbReference>
<dbReference type="PANTHER" id="PTHR45933:SF3">
    <property type="entry name" value="OS07G0108500 PROTEIN"/>
    <property type="match status" value="1"/>
</dbReference>
<feature type="domain" description="C2" evidence="12">
    <location>
        <begin position="16"/>
        <end position="127"/>
    </location>
</feature>
<keyword evidence="3" id="KW-0343">GTPase activation</keyword>
<dbReference type="GO" id="GO:0008289">
    <property type="term" value="F:lipid binding"/>
    <property type="evidence" value="ECO:0007669"/>
    <property type="project" value="UniProtKB-KW"/>
</dbReference>
<sequence>MSTFLFTTTNQINKEHQQEIKMTSEAVPPGVLSVRLLRGINLVKRDADGSDPYVVVHLENQNLKTSVIKNTVNPVWNEELTLAVTNPATPIKIEVFDKDKLSKDDPMGDAQVDLEPLVQMARMDLEDIRSGTVVRTVRPHRGGTSSACCLADESNIVWEEGQVVQDALIKLRNVATGIIHLQLRWVKIPAL</sequence>
<evidence type="ECO:0000256" key="10">
    <source>
        <dbReference type="ARBA" id="ARBA00023242"/>
    </source>
</evidence>
<keyword evidence="6" id="KW-0479">Metal-binding</keyword>
<dbReference type="Pfam" id="PF00168">
    <property type="entry name" value="C2"/>
    <property type="match status" value="1"/>
</dbReference>
<evidence type="ECO:0000256" key="8">
    <source>
        <dbReference type="ARBA" id="ARBA00023121"/>
    </source>
</evidence>
<evidence type="ECO:0000259" key="12">
    <source>
        <dbReference type="PROSITE" id="PS50004"/>
    </source>
</evidence>
<dbReference type="AlphaFoldDB" id="A0AAD8TH06"/>
<comment type="caution">
    <text evidence="13">The sequence shown here is derived from an EMBL/GenBank/DDBJ whole genome shotgun (WGS) entry which is preliminary data.</text>
</comment>
<evidence type="ECO:0000313" key="14">
    <source>
        <dbReference type="Proteomes" id="UP001231189"/>
    </source>
</evidence>
<dbReference type="GO" id="GO:0046872">
    <property type="term" value="F:metal ion binding"/>
    <property type="evidence" value="ECO:0007669"/>
    <property type="project" value="UniProtKB-KW"/>
</dbReference>
<keyword evidence="4" id="KW-1003">Cell membrane</keyword>
<evidence type="ECO:0000256" key="3">
    <source>
        <dbReference type="ARBA" id="ARBA00022468"/>
    </source>
</evidence>
<dbReference type="InterPro" id="IPR000008">
    <property type="entry name" value="C2_dom"/>
</dbReference>
<dbReference type="SMART" id="SM00239">
    <property type="entry name" value="C2"/>
    <property type="match status" value="1"/>
</dbReference>
<organism evidence="13 14">
    <name type="scientific">Lolium multiflorum</name>
    <name type="common">Italian ryegrass</name>
    <name type="synonym">Lolium perenne subsp. multiflorum</name>
    <dbReference type="NCBI Taxonomy" id="4521"/>
    <lineage>
        <taxon>Eukaryota</taxon>
        <taxon>Viridiplantae</taxon>
        <taxon>Streptophyta</taxon>
        <taxon>Embryophyta</taxon>
        <taxon>Tracheophyta</taxon>
        <taxon>Spermatophyta</taxon>
        <taxon>Magnoliopsida</taxon>
        <taxon>Liliopsida</taxon>
        <taxon>Poales</taxon>
        <taxon>Poaceae</taxon>
        <taxon>BOP clade</taxon>
        <taxon>Pooideae</taxon>
        <taxon>Poodae</taxon>
        <taxon>Poeae</taxon>
        <taxon>Poeae Chloroplast Group 2 (Poeae type)</taxon>
        <taxon>Loliodinae</taxon>
        <taxon>Loliinae</taxon>
        <taxon>Lolium</taxon>
    </lineage>
</organism>
<evidence type="ECO:0000256" key="4">
    <source>
        <dbReference type="ARBA" id="ARBA00022475"/>
    </source>
</evidence>
<evidence type="ECO:0000256" key="1">
    <source>
        <dbReference type="ARBA" id="ARBA00004123"/>
    </source>
</evidence>
<dbReference type="Gene3D" id="2.60.40.150">
    <property type="entry name" value="C2 domain"/>
    <property type="match status" value="1"/>
</dbReference>
<comment type="similarity">
    <text evidence="11">Belongs to the plant CAR protein family.</text>
</comment>
<keyword evidence="7" id="KW-0106">Calcium</keyword>
<dbReference type="PRINTS" id="PR00360">
    <property type="entry name" value="C2DOMAIN"/>
</dbReference>
<dbReference type="InterPro" id="IPR035892">
    <property type="entry name" value="C2_domain_sf"/>
</dbReference>
<dbReference type="CDD" id="cd04038">
    <property type="entry name" value="C2_ArfGAP"/>
    <property type="match status" value="1"/>
</dbReference>
<name>A0AAD8TH06_LOLMU</name>
<evidence type="ECO:0000256" key="11">
    <source>
        <dbReference type="ARBA" id="ARBA00024037"/>
    </source>
</evidence>
<keyword evidence="9" id="KW-0472">Membrane</keyword>
<reference evidence="13" key="1">
    <citation type="submission" date="2023-07" db="EMBL/GenBank/DDBJ databases">
        <title>A chromosome-level genome assembly of Lolium multiflorum.</title>
        <authorList>
            <person name="Chen Y."/>
            <person name="Copetti D."/>
            <person name="Kolliker R."/>
            <person name="Studer B."/>
        </authorList>
    </citation>
    <scope>NUCLEOTIDE SEQUENCE</scope>
    <source>
        <strain evidence="13">02402/16</strain>
        <tissue evidence="13">Leaf</tissue>
    </source>
</reference>
<protein>
    <recommendedName>
        <fullName evidence="12">C2 domain-containing protein</fullName>
    </recommendedName>
</protein>
<dbReference type="EMBL" id="JAUUTY010000002">
    <property type="protein sequence ID" value="KAK1682326.1"/>
    <property type="molecule type" value="Genomic_DNA"/>
</dbReference>
<keyword evidence="10" id="KW-0539">Nucleus</keyword>
<dbReference type="Proteomes" id="UP001231189">
    <property type="component" value="Unassembled WGS sequence"/>
</dbReference>
<comment type="subcellular location">
    <subcellularLocation>
        <location evidence="2">Cell membrane</location>
    </subcellularLocation>
    <subcellularLocation>
        <location evidence="1">Nucleus</location>
    </subcellularLocation>
</comment>
<evidence type="ECO:0000256" key="5">
    <source>
        <dbReference type="ARBA" id="ARBA00022682"/>
    </source>
</evidence>
<dbReference type="SUPFAM" id="SSF49562">
    <property type="entry name" value="C2 domain (Calcium/lipid-binding domain, CaLB)"/>
    <property type="match status" value="1"/>
</dbReference>
<evidence type="ECO:0000313" key="13">
    <source>
        <dbReference type="EMBL" id="KAK1682326.1"/>
    </source>
</evidence>
<dbReference type="InterPro" id="IPR044562">
    <property type="entry name" value="CAR1-11"/>
</dbReference>
<keyword evidence="8" id="KW-0446">Lipid-binding</keyword>
<evidence type="ECO:0000256" key="6">
    <source>
        <dbReference type="ARBA" id="ARBA00022723"/>
    </source>
</evidence>
<keyword evidence="5" id="KW-0938">Abscisic acid signaling pathway</keyword>
<dbReference type="GO" id="GO:0005886">
    <property type="term" value="C:plasma membrane"/>
    <property type="evidence" value="ECO:0007669"/>
    <property type="project" value="UniProtKB-SubCell"/>
</dbReference>
<evidence type="ECO:0000256" key="2">
    <source>
        <dbReference type="ARBA" id="ARBA00004236"/>
    </source>
</evidence>
<accession>A0AAD8TH06</accession>
<proteinExistence type="inferred from homology"/>
<evidence type="ECO:0000256" key="9">
    <source>
        <dbReference type="ARBA" id="ARBA00023136"/>
    </source>
</evidence>
<dbReference type="PANTHER" id="PTHR45933">
    <property type="entry name" value="PROTEIN C2-DOMAIN ABA-RELATED 4"/>
    <property type="match status" value="1"/>
</dbReference>
<dbReference type="GO" id="GO:0005096">
    <property type="term" value="F:GTPase activator activity"/>
    <property type="evidence" value="ECO:0007669"/>
    <property type="project" value="UniProtKB-KW"/>
</dbReference>
<keyword evidence="14" id="KW-1185">Reference proteome</keyword>
<dbReference type="GO" id="GO:0005634">
    <property type="term" value="C:nucleus"/>
    <property type="evidence" value="ECO:0007669"/>
    <property type="project" value="UniProtKB-SubCell"/>
</dbReference>
<gene>
    <name evidence="13" type="ORF">QYE76_043174</name>
</gene>
<dbReference type="PROSITE" id="PS50004">
    <property type="entry name" value="C2"/>
    <property type="match status" value="1"/>
</dbReference>